<dbReference type="RefSeq" id="WP_284369285.1">
    <property type="nucleotide sequence ID" value="NZ_BSNJ01000001.1"/>
</dbReference>
<name>A0ABQ5UYU5_9PROT</name>
<evidence type="ECO:0000256" key="1">
    <source>
        <dbReference type="ARBA" id="ARBA00004141"/>
    </source>
</evidence>
<dbReference type="Pfam" id="PF06736">
    <property type="entry name" value="TMEM175"/>
    <property type="match status" value="1"/>
</dbReference>
<protein>
    <recommendedName>
        <fullName evidence="16">DUF1211 domain-containing protein</fullName>
    </recommendedName>
</protein>
<evidence type="ECO:0000256" key="8">
    <source>
        <dbReference type="ARBA" id="ARBA00022989"/>
    </source>
</evidence>
<dbReference type="InterPro" id="IPR010617">
    <property type="entry name" value="TMEM175-like"/>
</dbReference>
<feature type="transmembrane region" description="Helical" evidence="13">
    <location>
        <begin position="57"/>
        <end position="81"/>
    </location>
</feature>
<evidence type="ECO:0000256" key="12">
    <source>
        <dbReference type="ARBA" id="ARBA00034430"/>
    </source>
</evidence>
<comment type="catalytic activity">
    <reaction evidence="12">
        <text>K(+)(in) = K(+)(out)</text>
        <dbReference type="Rhea" id="RHEA:29463"/>
        <dbReference type="ChEBI" id="CHEBI:29103"/>
    </reaction>
</comment>
<evidence type="ECO:0000256" key="6">
    <source>
        <dbReference type="ARBA" id="ARBA00022826"/>
    </source>
</evidence>
<comment type="caution">
    <text evidence="14">The sequence shown here is derived from an EMBL/GenBank/DDBJ whole genome shotgun (WGS) entry which is preliminary data.</text>
</comment>
<keyword evidence="7" id="KW-0630">Potassium</keyword>
<evidence type="ECO:0000256" key="13">
    <source>
        <dbReference type="SAM" id="Phobius"/>
    </source>
</evidence>
<keyword evidence="4" id="KW-0633">Potassium transport</keyword>
<evidence type="ECO:0000256" key="5">
    <source>
        <dbReference type="ARBA" id="ARBA00022692"/>
    </source>
</evidence>
<feature type="transmembrane region" description="Helical" evidence="13">
    <location>
        <begin position="189"/>
        <end position="208"/>
    </location>
</feature>
<evidence type="ECO:0000256" key="4">
    <source>
        <dbReference type="ARBA" id="ARBA00022538"/>
    </source>
</evidence>
<keyword evidence="6" id="KW-0631">Potassium channel</keyword>
<keyword evidence="5 13" id="KW-0812">Transmembrane</keyword>
<feature type="transmembrane region" description="Helical" evidence="13">
    <location>
        <begin position="146"/>
        <end position="168"/>
    </location>
</feature>
<comment type="subcellular location">
    <subcellularLocation>
        <location evidence="1">Membrane</location>
        <topology evidence="1">Multi-pass membrane protein</topology>
    </subcellularLocation>
</comment>
<keyword evidence="11" id="KW-0407">Ion channel</keyword>
<keyword evidence="15" id="KW-1185">Reference proteome</keyword>
<organism evidence="14 15">
    <name type="scientific">Algimonas porphyrae</name>
    <dbReference type="NCBI Taxonomy" id="1128113"/>
    <lineage>
        <taxon>Bacteria</taxon>
        <taxon>Pseudomonadati</taxon>
        <taxon>Pseudomonadota</taxon>
        <taxon>Alphaproteobacteria</taxon>
        <taxon>Maricaulales</taxon>
        <taxon>Robiginitomaculaceae</taxon>
        <taxon>Algimonas</taxon>
    </lineage>
</organism>
<reference evidence="14" key="1">
    <citation type="journal article" date="2014" name="Int. J. Syst. Evol. Microbiol.">
        <title>Complete genome of a new Firmicutes species belonging to the dominant human colonic microbiota ('Ruminococcus bicirculans') reveals two chromosomes and a selective capacity to utilize plant glucans.</title>
        <authorList>
            <consortium name="NISC Comparative Sequencing Program"/>
            <person name="Wegmann U."/>
            <person name="Louis P."/>
            <person name="Goesmann A."/>
            <person name="Henrissat B."/>
            <person name="Duncan S.H."/>
            <person name="Flint H.J."/>
        </authorList>
    </citation>
    <scope>NUCLEOTIDE SEQUENCE</scope>
    <source>
        <strain evidence="14">NBRC 108216</strain>
    </source>
</reference>
<evidence type="ECO:0000256" key="10">
    <source>
        <dbReference type="ARBA" id="ARBA00023136"/>
    </source>
</evidence>
<keyword evidence="8 13" id="KW-1133">Transmembrane helix</keyword>
<keyword evidence="10 13" id="KW-0472">Membrane</keyword>
<evidence type="ECO:0000256" key="3">
    <source>
        <dbReference type="ARBA" id="ARBA00022448"/>
    </source>
</evidence>
<dbReference type="EMBL" id="BSNJ01000001">
    <property type="protein sequence ID" value="GLQ19536.1"/>
    <property type="molecule type" value="Genomic_DNA"/>
</dbReference>
<reference evidence="14" key="2">
    <citation type="submission" date="2023-01" db="EMBL/GenBank/DDBJ databases">
        <title>Draft genome sequence of Algimonas porphyrae strain NBRC 108216.</title>
        <authorList>
            <person name="Sun Q."/>
            <person name="Mori K."/>
        </authorList>
    </citation>
    <scope>NUCLEOTIDE SEQUENCE</scope>
    <source>
        <strain evidence="14">NBRC 108216</strain>
    </source>
</reference>
<evidence type="ECO:0008006" key="16">
    <source>
        <dbReference type="Google" id="ProtNLM"/>
    </source>
</evidence>
<dbReference type="Proteomes" id="UP001161390">
    <property type="component" value="Unassembled WGS sequence"/>
</dbReference>
<evidence type="ECO:0000256" key="7">
    <source>
        <dbReference type="ARBA" id="ARBA00022958"/>
    </source>
</evidence>
<feature type="transmembrane region" description="Helical" evidence="13">
    <location>
        <begin position="93"/>
        <end position="110"/>
    </location>
</feature>
<evidence type="ECO:0000256" key="2">
    <source>
        <dbReference type="ARBA" id="ARBA00006920"/>
    </source>
</evidence>
<evidence type="ECO:0000256" key="9">
    <source>
        <dbReference type="ARBA" id="ARBA00023065"/>
    </source>
</evidence>
<keyword evidence="3" id="KW-0813">Transport</keyword>
<dbReference type="SUPFAM" id="SSF81321">
    <property type="entry name" value="Family A G protein-coupled receptor-like"/>
    <property type="match status" value="1"/>
</dbReference>
<comment type="similarity">
    <text evidence="2">Belongs to the TMEM175 family.</text>
</comment>
<accession>A0ABQ5UYU5</accession>
<gene>
    <name evidence="14" type="ORF">GCM10007854_04910</name>
</gene>
<keyword evidence="9" id="KW-0406">Ion transport</keyword>
<sequence>MLRDAVGQHLDHEPHFRWRGESVTRIENLSDIAFALALGMLISGIDAPTTYPELIRFLVFIIPAAAGFAVLLSVWSAHYTFFRRYGLTDKRVIFYNAVLIFLVLYMAYPLRFAFDSFFAFVIGVSTGDVSRNLEIGVSSFEISGRIIAIFGVIYGMLFSVISLMYVHALRQAEVLQLNAYELAMTQRACFARGFEACLAFGVAALAWFTNLNGFAGGLLFFTWVPYVWGRKIFPVQADDSQESPA</sequence>
<evidence type="ECO:0000256" key="11">
    <source>
        <dbReference type="ARBA" id="ARBA00023303"/>
    </source>
</evidence>
<proteinExistence type="inferred from homology"/>
<evidence type="ECO:0000313" key="14">
    <source>
        <dbReference type="EMBL" id="GLQ19536.1"/>
    </source>
</evidence>
<evidence type="ECO:0000313" key="15">
    <source>
        <dbReference type="Proteomes" id="UP001161390"/>
    </source>
</evidence>